<dbReference type="SUPFAM" id="SSF53213">
    <property type="entry name" value="LigB-like"/>
    <property type="match status" value="1"/>
</dbReference>
<dbReference type="AlphaFoldDB" id="A0A848H0F3"/>
<dbReference type="InterPro" id="IPR004183">
    <property type="entry name" value="Xdiol_dOase_suB"/>
</dbReference>
<name>A0A848H0F3_9BURK</name>
<dbReference type="Proteomes" id="UP000541185">
    <property type="component" value="Unassembled WGS sequence"/>
</dbReference>
<evidence type="ECO:0000313" key="3">
    <source>
        <dbReference type="Proteomes" id="UP000541185"/>
    </source>
</evidence>
<accession>A0A848H0F3</accession>
<gene>
    <name evidence="2" type="ORF">HHL11_00735</name>
</gene>
<dbReference type="Gene3D" id="3.40.830.10">
    <property type="entry name" value="LigB-like"/>
    <property type="match status" value="1"/>
</dbReference>
<protein>
    <recommendedName>
        <fullName evidence="1">Extradiol ring-cleavage dioxygenase class III enzyme subunit B domain-containing protein</fullName>
    </recommendedName>
</protein>
<organism evidence="2 3">
    <name type="scientific">Ramlibacter agri</name>
    <dbReference type="NCBI Taxonomy" id="2728837"/>
    <lineage>
        <taxon>Bacteria</taxon>
        <taxon>Pseudomonadati</taxon>
        <taxon>Pseudomonadota</taxon>
        <taxon>Betaproteobacteria</taxon>
        <taxon>Burkholderiales</taxon>
        <taxon>Comamonadaceae</taxon>
        <taxon>Ramlibacter</taxon>
    </lineage>
</organism>
<dbReference type="Pfam" id="PF02900">
    <property type="entry name" value="LigB"/>
    <property type="match status" value="1"/>
</dbReference>
<dbReference type="GO" id="GO:0016702">
    <property type="term" value="F:oxidoreductase activity, acting on single donors with incorporation of molecular oxygen, incorporation of two atoms of oxygen"/>
    <property type="evidence" value="ECO:0007669"/>
    <property type="project" value="UniProtKB-ARBA"/>
</dbReference>
<sequence>MAKFVGAIGTSHSPPMFLEVQYWDKHAEIVDRKNEELQSPRTGRITPYEGLVQEVAASDPQLLEQLTPEIFAAKYERMQAGAQRLRDITTELAPDVVMVISDDQEEIFFDDNMPSLSIYWGESWPLYPWKTHRPGAHPLFNTFQNGWGDRELVMPVDAAMGEYLIGGLAERDFDISHFRYLRDEYGGSVGPSGFIEEKRTRAPGRKGMPHGFAYVAKSVLDNQLIPMVPVFLNTCYPPNRPNPRRCFNFGAALRELIEAYPSDQRVLLVASGGLSHFVLDEELDRLVIKGLETNDRSILENLPRLDTPTGEIRNWIVAAGACQDHQFELVDYVPTARSPAGTGGGWTFGQWVRP</sequence>
<dbReference type="RefSeq" id="WP_169416472.1">
    <property type="nucleotide sequence ID" value="NZ_JABBFX010000001.1"/>
</dbReference>
<dbReference type="EMBL" id="JABBFX010000001">
    <property type="protein sequence ID" value="NML42253.1"/>
    <property type="molecule type" value="Genomic_DNA"/>
</dbReference>
<evidence type="ECO:0000313" key="2">
    <source>
        <dbReference type="EMBL" id="NML42253.1"/>
    </source>
</evidence>
<keyword evidence="3" id="KW-1185">Reference proteome</keyword>
<reference evidence="2 3" key="1">
    <citation type="submission" date="2020-04" db="EMBL/GenBank/DDBJ databases">
        <title>Ramlibacter sp. G-1-2-2 isolated from soil.</title>
        <authorList>
            <person name="Dahal R.H."/>
        </authorList>
    </citation>
    <scope>NUCLEOTIDE SEQUENCE [LARGE SCALE GENOMIC DNA]</scope>
    <source>
        <strain evidence="2 3">G-1-2-2</strain>
    </source>
</reference>
<feature type="domain" description="Extradiol ring-cleavage dioxygenase class III enzyme subunit B" evidence="1">
    <location>
        <begin position="224"/>
        <end position="282"/>
    </location>
</feature>
<proteinExistence type="predicted"/>
<comment type="caution">
    <text evidence="2">The sequence shown here is derived from an EMBL/GenBank/DDBJ whole genome shotgun (WGS) entry which is preliminary data.</text>
</comment>
<evidence type="ECO:0000259" key="1">
    <source>
        <dbReference type="Pfam" id="PF02900"/>
    </source>
</evidence>
<dbReference type="GO" id="GO:0008198">
    <property type="term" value="F:ferrous iron binding"/>
    <property type="evidence" value="ECO:0007669"/>
    <property type="project" value="InterPro"/>
</dbReference>